<keyword evidence="4" id="KW-0808">Transferase</keyword>
<evidence type="ECO:0000259" key="8">
    <source>
        <dbReference type="PROSITE" id="PS50109"/>
    </source>
</evidence>
<gene>
    <name evidence="9" type="ORF">AVDCRST_MAG42-2514</name>
</gene>
<dbReference type="EMBL" id="CADCTA010000087">
    <property type="protein sequence ID" value="CAA9256701.1"/>
    <property type="molecule type" value="Genomic_DNA"/>
</dbReference>
<dbReference type="SMART" id="SM00387">
    <property type="entry name" value="HATPase_c"/>
    <property type="match status" value="1"/>
</dbReference>
<dbReference type="Gene3D" id="1.10.287.130">
    <property type="match status" value="1"/>
</dbReference>
<dbReference type="SUPFAM" id="SSF47384">
    <property type="entry name" value="Homodimeric domain of signal transducing histidine kinase"/>
    <property type="match status" value="1"/>
</dbReference>
<dbReference type="PROSITE" id="PS50109">
    <property type="entry name" value="HIS_KIN"/>
    <property type="match status" value="1"/>
</dbReference>
<comment type="catalytic activity">
    <reaction evidence="1">
        <text>ATP + protein L-histidine = ADP + protein N-phospho-L-histidine.</text>
        <dbReference type="EC" id="2.7.13.3"/>
    </reaction>
</comment>
<evidence type="ECO:0000313" key="9">
    <source>
        <dbReference type="EMBL" id="CAA9256701.1"/>
    </source>
</evidence>
<dbReference type="GO" id="GO:0000155">
    <property type="term" value="F:phosphorelay sensor kinase activity"/>
    <property type="evidence" value="ECO:0007669"/>
    <property type="project" value="InterPro"/>
</dbReference>
<feature type="coiled-coil region" evidence="7">
    <location>
        <begin position="246"/>
        <end position="273"/>
    </location>
</feature>
<dbReference type="InterPro" id="IPR036097">
    <property type="entry name" value="HisK_dim/P_sf"/>
</dbReference>
<keyword evidence="7" id="KW-0175">Coiled coil</keyword>
<dbReference type="PANTHER" id="PTHR43711">
    <property type="entry name" value="TWO-COMPONENT HISTIDINE KINASE"/>
    <property type="match status" value="1"/>
</dbReference>
<dbReference type="CDD" id="cd00075">
    <property type="entry name" value="HATPase"/>
    <property type="match status" value="1"/>
</dbReference>
<name>A0A6J4IM53_9BACT</name>
<dbReference type="InterPro" id="IPR036890">
    <property type="entry name" value="HATPase_C_sf"/>
</dbReference>
<keyword evidence="3" id="KW-0597">Phosphoprotein</keyword>
<dbReference type="InterPro" id="IPR005467">
    <property type="entry name" value="His_kinase_dom"/>
</dbReference>
<evidence type="ECO:0000256" key="5">
    <source>
        <dbReference type="ARBA" id="ARBA00022777"/>
    </source>
</evidence>
<dbReference type="InterPro" id="IPR003661">
    <property type="entry name" value="HisK_dim/P_dom"/>
</dbReference>
<dbReference type="CDD" id="cd00082">
    <property type="entry name" value="HisKA"/>
    <property type="match status" value="1"/>
</dbReference>
<evidence type="ECO:0000256" key="6">
    <source>
        <dbReference type="ARBA" id="ARBA00023012"/>
    </source>
</evidence>
<dbReference type="EC" id="2.7.13.3" evidence="2"/>
<dbReference type="PRINTS" id="PR00344">
    <property type="entry name" value="BCTRLSENSOR"/>
</dbReference>
<keyword evidence="5" id="KW-0418">Kinase</keyword>
<dbReference type="Gene3D" id="3.30.565.10">
    <property type="entry name" value="Histidine kinase-like ATPase, C-terminal domain"/>
    <property type="match status" value="1"/>
</dbReference>
<keyword evidence="6" id="KW-0902">Two-component regulatory system</keyword>
<evidence type="ECO:0000256" key="4">
    <source>
        <dbReference type="ARBA" id="ARBA00022679"/>
    </source>
</evidence>
<proteinExistence type="predicted"/>
<evidence type="ECO:0000256" key="2">
    <source>
        <dbReference type="ARBA" id="ARBA00012438"/>
    </source>
</evidence>
<sequence>MWARTIAGFANAPAAAALQKSAALPLLPERSPRDASAVSRWGARTGDQNARIPSRGLRRWRIAALEHCTAEHIADVLSRCEGEIIAEWRLQAHKLLHKLDLDKLTITNHLPDIIAEITRDLRLRREGVLSEEHTRGSPPVHGVQRFHDGLDLGEVVAEYNLLRVAFITVAERHNLYLVGETARIINLRIDQAVRLAVMAFAAQQALIRKEQEDEHLAFVAHDLRTPLNAVCLLVDQLKYGLSEKAVRDTGNLFEILQRNLQRLEQLIKKVLVNHAQPMPLGSSFQPELRTFELWPLVQRLILDLRSVASKHDVEVANEIPHALTVHADAGLISQVFQNLLGNAFKYAAQGRVVVTAEEVGGCVTCIVHDNGAGIPLEMLAKVFEKSATDPDKDGTGLGLAIVKQIVDAHGGSVLAESTLGAGAKFTFTLPGSPDASDGTN</sequence>
<dbReference type="SMART" id="SM00388">
    <property type="entry name" value="HisKA"/>
    <property type="match status" value="1"/>
</dbReference>
<dbReference type="SUPFAM" id="SSF55874">
    <property type="entry name" value="ATPase domain of HSP90 chaperone/DNA topoisomerase II/histidine kinase"/>
    <property type="match status" value="1"/>
</dbReference>
<dbReference type="FunFam" id="3.30.565.10:FF:000006">
    <property type="entry name" value="Sensor histidine kinase WalK"/>
    <property type="match status" value="1"/>
</dbReference>
<reference evidence="9" key="1">
    <citation type="submission" date="2020-02" db="EMBL/GenBank/DDBJ databases">
        <authorList>
            <person name="Meier V. D."/>
        </authorList>
    </citation>
    <scope>NUCLEOTIDE SEQUENCE</scope>
    <source>
        <strain evidence="9">AVDCRST_MAG42</strain>
    </source>
</reference>
<dbReference type="AlphaFoldDB" id="A0A6J4IM53"/>
<protein>
    <recommendedName>
        <fullName evidence="2">histidine kinase</fullName>
        <ecNumber evidence="2">2.7.13.3</ecNumber>
    </recommendedName>
</protein>
<evidence type="ECO:0000256" key="7">
    <source>
        <dbReference type="SAM" id="Coils"/>
    </source>
</evidence>
<organism evidence="9">
    <name type="scientific">uncultured Chthoniobacterales bacterium</name>
    <dbReference type="NCBI Taxonomy" id="1836801"/>
    <lineage>
        <taxon>Bacteria</taxon>
        <taxon>Pseudomonadati</taxon>
        <taxon>Verrucomicrobiota</taxon>
        <taxon>Spartobacteria</taxon>
        <taxon>Chthoniobacterales</taxon>
        <taxon>environmental samples</taxon>
    </lineage>
</organism>
<dbReference type="InterPro" id="IPR050736">
    <property type="entry name" value="Sensor_HK_Regulatory"/>
</dbReference>
<dbReference type="Pfam" id="PF02518">
    <property type="entry name" value="HATPase_c"/>
    <property type="match status" value="1"/>
</dbReference>
<dbReference type="Pfam" id="PF00512">
    <property type="entry name" value="HisKA"/>
    <property type="match status" value="1"/>
</dbReference>
<dbReference type="InterPro" id="IPR004358">
    <property type="entry name" value="Sig_transdc_His_kin-like_C"/>
</dbReference>
<dbReference type="PANTHER" id="PTHR43711:SF1">
    <property type="entry name" value="HISTIDINE KINASE 1"/>
    <property type="match status" value="1"/>
</dbReference>
<accession>A0A6J4IM53</accession>
<dbReference type="InterPro" id="IPR003594">
    <property type="entry name" value="HATPase_dom"/>
</dbReference>
<evidence type="ECO:0000256" key="1">
    <source>
        <dbReference type="ARBA" id="ARBA00000085"/>
    </source>
</evidence>
<evidence type="ECO:0000256" key="3">
    <source>
        <dbReference type="ARBA" id="ARBA00022553"/>
    </source>
</evidence>
<feature type="domain" description="Histidine kinase" evidence="8">
    <location>
        <begin position="218"/>
        <end position="433"/>
    </location>
</feature>